<gene>
    <name evidence="2" type="ORF">SAMEA4364220_00857</name>
</gene>
<dbReference type="AlphaFoldDB" id="A0A239TJV3"/>
<dbReference type="RefSeq" id="WP_027890710.1">
    <property type="nucleotide sequence ID" value="NZ_JACJJR010000005.1"/>
</dbReference>
<reference evidence="2 3" key="1">
    <citation type="submission" date="2017-06" db="EMBL/GenBank/DDBJ databases">
        <authorList>
            <consortium name="Pathogen Informatics"/>
        </authorList>
    </citation>
    <scope>NUCLEOTIDE SEQUENCE [LARGE SCALE GENOMIC DNA]</scope>
    <source>
        <strain evidence="2 3">NCTC10570</strain>
    </source>
</reference>
<keyword evidence="3" id="KW-1185">Reference proteome</keyword>
<proteinExistence type="predicted"/>
<dbReference type="PANTHER" id="PTHR41282">
    <property type="entry name" value="CONSERVED TRANSMEMBRANE PROTEIN-RELATED"/>
    <property type="match status" value="1"/>
</dbReference>
<keyword evidence="1" id="KW-0472">Membrane</keyword>
<evidence type="ECO:0000313" key="3">
    <source>
        <dbReference type="Proteomes" id="UP000215383"/>
    </source>
</evidence>
<dbReference type="PANTHER" id="PTHR41282:SF1">
    <property type="entry name" value="CONSERVED TRANSMEMBRANE PROTEIN-RELATED"/>
    <property type="match status" value="1"/>
</dbReference>
<feature type="transmembrane region" description="Helical" evidence="1">
    <location>
        <begin position="141"/>
        <end position="166"/>
    </location>
</feature>
<keyword evidence="1" id="KW-0812">Transmembrane</keyword>
<dbReference type="Proteomes" id="UP000215383">
    <property type="component" value="Chromosome 1"/>
</dbReference>
<dbReference type="InterPro" id="IPR010539">
    <property type="entry name" value="BaxI_1-like"/>
</dbReference>
<evidence type="ECO:0000313" key="2">
    <source>
        <dbReference type="EMBL" id="SNU98016.1"/>
    </source>
</evidence>
<organism evidence="2 3">
    <name type="scientific">Megamonas hypermegale</name>
    <dbReference type="NCBI Taxonomy" id="158847"/>
    <lineage>
        <taxon>Bacteria</taxon>
        <taxon>Bacillati</taxon>
        <taxon>Bacillota</taxon>
        <taxon>Negativicutes</taxon>
        <taxon>Selenomonadales</taxon>
        <taxon>Selenomonadaceae</taxon>
        <taxon>Megamonas</taxon>
    </lineage>
</organism>
<protein>
    <submittedName>
        <fullName evidence="2">Predicted membrane protein</fullName>
    </submittedName>
</protein>
<feature type="transmembrane region" description="Helical" evidence="1">
    <location>
        <begin position="53"/>
        <end position="71"/>
    </location>
</feature>
<dbReference type="Pfam" id="PF12811">
    <property type="entry name" value="BaxI_1"/>
    <property type="match status" value="1"/>
</dbReference>
<feature type="transmembrane region" description="Helical" evidence="1">
    <location>
        <begin position="105"/>
        <end position="129"/>
    </location>
</feature>
<feature type="transmembrane region" description="Helical" evidence="1">
    <location>
        <begin position="211"/>
        <end position="238"/>
    </location>
</feature>
<keyword evidence="1" id="KW-1133">Transmembrane helix</keyword>
<dbReference type="GeneID" id="78506877"/>
<feature type="transmembrane region" description="Helical" evidence="1">
    <location>
        <begin position="30"/>
        <end position="47"/>
    </location>
</feature>
<sequence>MANPAMKIISRPTAEYVDSPATMKGTFTKAFGLTLVTIISAVLSGMYLAGSPAAYGILVLGMIVGVVLTIVTCFKPQIAAMTTPGYAVFEGAVLGIISAQFERMYFGISAIAVGITLATMFLMLFLWRAQIIKVTNQVRSVIISMTGAVAIFYFINIIASLFGFHLMPTSGIFGIAISFIIAGVAAFNFLLDFDNIEQAVSYGAPKYMEYFCAFGLLLTLVWLYIEILRLIQMILAMFGGDE</sequence>
<accession>A0A239TJV3</accession>
<dbReference type="EMBL" id="LT906446">
    <property type="protein sequence ID" value="SNU98016.1"/>
    <property type="molecule type" value="Genomic_DNA"/>
</dbReference>
<evidence type="ECO:0000256" key="1">
    <source>
        <dbReference type="SAM" id="Phobius"/>
    </source>
</evidence>
<feature type="transmembrane region" description="Helical" evidence="1">
    <location>
        <begin position="78"/>
        <end position="99"/>
    </location>
</feature>
<feature type="transmembrane region" description="Helical" evidence="1">
    <location>
        <begin position="172"/>
        <end position="191"/>
    </location>
</feature>
<name>A0A239TJV3_9FIRM</name>
<dbReference type="eggNOG" id="COG4760">
    <property type="taxonomic scope" value="Bacteria"/>
</dbReference>